<feature type="region of interest" description="Disordered" evidence="8">
    <location>
        <begin position="329"/>
        <end position="367"/>
    </location>
</feature>
<dbReference type="CDD" id="cd08998">
    <property type="entry name" value="GH43_Arb43a-like"/>
    <property type="match status" value="1"/>
</dbReference>
<dbReference type="PATRIC" id="fig|926566.3.peg.1754"/>
<dbReference type="OrthoDB" id="9801455at2"/>
<dbReference type="PANTHER" id="PTHR43301:SF3">
    <property type="entry name" value="ARABINAN ENDO-1,5-ALPHA-L-ARABINOSIDASE A-RELATED"/>
    <property type="match status" value="1"/>
</dbReference>
<dbReference type="GO" id="GO:0005975">
    <property type="term" value="P:carbohydrate metabolic process"/>
    <property type="evidence" value="ECO:0007669"/>
    <property type="project" value="InterPro"/>
</dbReference>
<dbReference type="PANTHER" id="PTHR43301">
    <property type="entry name" value="ARABINAN ENDO-1,5-ALPHA-L-ARABINOSIDASE"/>
    <property type="match status" value="1"/>
</dbReference>
<dbReference type="InterPro" id="IPR000772">
    <property type="entry name" value="Ricin_B_lectin"/>
</dbReference>
<dbReference type="Pfam" id="PF14200">
    <property type="entry name" value="RicinB_lectin_2"/>
    <property type="match status" value="1"/>
</dbReference>
<feature type="domain" description="Ricin B lectin" evidence="10">
    <location>
        <begin position="403"/>
        <end position="472"/>
    </location>
</feature>
<feature type="chain" id="PRO_5003685049" evidence="9">
    <location>
        <begin position="25"/>
        <end position="509"/>
    </location>
</feature>
<dbReference type="Pfam" id="PF04616">
    <property type="entry name" value="Glyco_hydro_43"/>
    <property type="match status" value="1"/>
</dbReference>
<evidence type="ECO:0000256" key="8">
    <source>
        <dbReference type="SAM" id="MobiDB-lite"/>
    </source>
</evidence>
<dbReference type="STRING" id="926566.Terro_1780"/>
<sequence length="509" mass="53787">MKTFRRIGKLALLAVAAAAPIALALDGLVNIHDPSTVIQCDGKYYVYGTGGTALVSDDGWAWRAGTRAPRTGLAPDVIHIGDRYYMYVARNTGVTKGAINMIWSKSLDPASPNYKWEEGGVVASSDGVEESNAIDPGVFLDPTTGRLWLVYGSYFGFIRQVELDPKTGARLHAIDKPRDLAVNCEASDMMYHDGWYYLLATHGSCCRGADSGYNIRVGRSRKVTGPFVDDMGVDMIEGGGKLLLGSETRVIGPGHFGLLDLGDGVQKFSLHYEADLERGGASVLDIRPLLWKDGWPVAGSNMKEGTLEIESARAGTALEMAVEGMPVGGRITRQRPAGPPPGAAAPGTGAPAGPPPGGGPGTGGGMFAGVGHVIEPQQAAQVSSKWPSGNIDLRLSNFMSQAQQRWTISPAKGAGGYLGSPYFRITIAGTERALSATPGGELTVASSFTGAPEQLWRFDQLADGTWRIMPKAVPNATQPMALSAVGSGGVTLAKFDAASDRQHWQIQAQ</sequence>
<evidence type="ECO:0000256" key="4">
    <source>
        <dbReference type="ARBA" id="ARBA00023295"/>
    </source>
</evidence>
<feature type="active site" description="Proton donor" evidence="5">
    <location>
        <position position="185"/>
    </location>
</feature>
<dbReference type="GO" id="GO:0004553">
    <property type="term" value="F:hydrolase activity, hydrolyzing O-glycosyl compounds"/>
    <property type="evidence" value="ECO:0007669"/>
    <property type="project" value="InterPro"/>
</dbReference>
<dbReference type="InterPro" id="IPR035992">
    <property type="entry name" value="Ricin_B-like_lectins"/>
</dbReference>
<feature type="signal peptide" evidence="9">
    <location>
        <begin position="1"/>
        <end position="24"/>
    </location>
</feature>
<dbReference type="InterPro" id="IPR023296">
    <property type="entry name" value="Glyco_hydro_beta-prop_sf"/>
</dbReference>
<keyword evidence="12" id="KW-1185">Reference proteome</keyword>
<protein>
    <submittedName>
        <fullName evidence="11">Beta-xylosidase</fullName>
    </submittedName>
</protein>
<dbReference type="RefSeq" id="WP_014785645.1">
    <property type="nucleotide sequence ID" value="NC_018014.1"/>
</dbReference>
<comment type="similarity">
    <text evidence="2 7">Belongs to the glycosyl hydrolase 43 family.</text>
</comment>
<dbReference type="CDD" id="cd00161">
    <property type="entry name" value="beta-trefoil_Ricin-like"/>
    <property type="match status" value="1"/>
</dbReference>
<dbReference type="InterPro" id="IPR006710">
    <property type="entry name" value="Glyco_hydro_43"/>
</dbReference>
<evidence type="ECO:0000256" key="1">
    <source>
        <dbReference type="ARBA" id="ARBA00004834"/>
    </source>
</evidence>
<dbReference type="Gene3D" id="2.115.10.20">
    <property type="entry name" value="Glycosyl hydrolase domain, family 43"/>
    <property type="match status" value="1"/>
</dbReference>
<dbReference type="KEGG" id="trs:Terro_1780"/>
<evidence type="ECO:0000256" key="9">
    <source>
        <dbReference type="SAM" id="SignalP"/>
    </source>
</evidence>
<reference evidence="11 12" key="1">
    <citation type="submission" date="2012-06" db="EMBL/GenBank/DDBJ databases">
        <title>Complete genome of Terriglobus roseus DSM 18391.</title>
        <authorList>
            <consortium name="US DOE Joint Genome Institute (JGI-PGF)"/>
            <person name="Lucas S."/>
            <person name="Copeland A."/>
            <person name="Lapidus A."/>
            <person name="Glavina del Rio T."/>
            <person name="Dalin E."/>
            <person name="Tice H."/>
            <person name="Bruce D."/>
            <person name="Goodwin L."/>
            <person name="Pitluck S."/>
            <person name="Peters L."/>
            <person name="Mikhailova N."/>
            <person name="Munk A.C.C."/>
            <person name="Kyrpides N."/>
            <person name="Mavromatis K."/>
            <person name="Ivanova N."/>
            <person name="Brettin T."/>
            <person name="Detter J.C."/>
            <person name="Han C."/>
            <person name="Larimer F."/>
            <person name="Land M."/>
            <person name="Hauser L."/>
            <person name="Markowitz V."/>
            <person name="Cheng J.-F."/>
            <person name="Hugenholtz P."/>
            <person name="Woyke T."/>
            <person name="Wu D."/>
            <person name="Brambilla E."/>
            <person name="Klenk H.-P."/>
            <person name="Eisen J.A."/>
        </authorList>
    </citation>
    <scope>NUCLEOTIDE SEQUENCE [LARGE SCALE GENOMIC DNA]</scope>
    <source>
        <strain evidence="12">DSM 18391 / NRRL B-41598 / KBS 63</strain>
    </source>
</reference>
<dbReference type="EMBL" id="CP003379">
    <property type="protein sequence ID" value="AFL88076.1"/>
    <property type="molecule type" value="Genomic_DNA"/>
</dbReference>
<organism evidence="11 12">
    <name type="scientific">Terriglobus roseus (strain DSM 18391 / NRRL B-41598 / KBS 63)</name>
    <dbReference type="NCBI Taxonomy" id="926566"/>
    <lineage>
        <taxon>Bacteria</taxon>
        <taxon>Pseudomonadati</taxon>
        <taxon>Acidobacteriota</taxon>
        <taxon>Terriglobia</taxon>
        <taxon>Terriglobales</taxon>
        <taxon>Acidobacteriaceae</taxon>
        <taxon>Terriglobus</taxon>
    </lineage>
</organism>
<evidence type="ECO:0000256" key="6">
    <source>
        <dbReference type="PIRSR" id="PIRSR606710-2"/>
    </source>
</evidence>
<dbReference type="InterPro" id="IPR050727">
    <property type="entry name" value="GH43_arabinanases"/>
</dbReference>
<dbReference type="HOGENOM" id="CLU_546167_0_0_0"/>
<evidence type="ECO:0000259" key="10">
    <source>
        <dbReference type="Pfam" id="PF14200"/>
    </source>
</evidence>
<dbReference type="Gene3D" id="2.80.10.50">
    <property type="match status" value="1"/>
</dbReference>
<evidence type="ECO:0000313" key="12">
    <source>
        <dbReference type="Proteomes" id="UP000006056"/>
    </source>
</evidence>
<gene>
    <name evidence="11" type="ordered locus">Terro_1780</name>
</gene>
<dbReference type="PROSITE" id="PS50231">
    <property type="entry name" value="RICIN_B_LECTIN"/>
    <property type="match status" value="1"/>
</dbReference>
<keyword evidence="4 7" id="KW-0326">Glycosidase</keyword>
<evidence type="ECO:0000256" key="2">
    <source>
        <dbReference type="ARBA" id="ARBA00009865"/>
    </source>
</evidence>
<accession>I3ZFQ8</accession>
<proteinExistence type="inferred from homology"/>
<evidence type="ECO:0000256" key="3">
    <source>
        <dbReference type="ARBA" id="ARBA00022801"/>
    </source>
</evidence>
<feature type="site" description="Important for catalytic activity, responsible for pKa modulation of the active site Glu and correct orientation of both the proton donor and substrate" evidence="6">
    <location>
        <position position="135"/>
    </location>
</feature>
<dbReference type="eggNOG" id="COG3507">
    <property type="taxonomic scope" value="Bacteria"/>
</dbReference>
<evidence type="ECO:0000313" key="11">
    <source>
        <dbReference type="EMBL" id="AFL88076.1"/>
    </source>
</evidence>
<feature type="active site" description="Proton acceptor" evidence="5">
    <location>
        <position position="33"/>
    </location>
</feature>
<comment type="pathway">
    <text evidence="1">Glycan metabolism; L-arabinan degradation.</text>
</comment>
<keyword evidence="3 7" id="KW-0378">Hydrolase</keyword>
<dbReference type="SUPFAM" id="SSF50370">
    <property type="entry name" value="Ricin B-like lectins"/>
    <property type="match status" value="1"/>
</dbReference>
<dbReference type="SUPFAM" id="SSF75005">
    <property type="entry name" value="Arabinanase/levansucrase/invertase"/>
    <property type="match status" value="1"/>
</dbReference>
<evidence type="ECO:0000256" key="7">
    <source>
        <dbReference type="RuleBase" id="RU361187"/>
    </source>
</evidence>
<keyword evidence="9" id="KW-0732">Signal</keyword>
<dbReference type="Proteomes" id="UP000006056">
    <property type="component" value="Chromosome"/>
</dbReference>
<evidence type="ECO:0000256" key="5">
    <source>
        <dbReference type="PIRSR" id="PIRSR606710-1"/>
    </source>
</evidence>
<name>I3ZFQ8_TERRK</name>
<dbReference type="AlphaFoldDB" id="I3ZFQ8"/>